<dbReference type="AlphaFoldDB" id="A0A106QCQ9"/>
<gene>
    <name evidence="2" type="ORF">WL29_22150</name>
</gene>
<dbReference type="EMBL" id="LPHD01000049">
    <property type="protein sequence ID" value="KWA84071.1"/>
    <property type="molecule type" value="Genomic_DNA"/>
</dbReference>
<proteinExistence type="predicted"/>
<keyword evidence="1" id="KW-0812">Transmembrane</keyword>
<accession>A0A106QCQ9</accession>
<dbReference type="Proteomes" id="UP000060630">
    <property type="component" value="Unassembled WGS sequence"/>
</dbReference>
<protein>
    <submittedName>
        <fullName evidence="2">Uncharacterized protein</fullName>
    </submittedName>
</protein>
<reference evidence="2 3" key="1">
    <citation type="submission" date="2015-11" db="EMBL/GenBank/DDBJ databases">
        <title>Expanding the genomic diversity of Burkholderia species for the development of highly accurate diagnostics.</title>
        <authorList>
            <person name="Sahl J."/>
            <person name="Keim P."/>
            <person name="Wagner D."/>
        </authorList>
    </citation>
    <scope>NUCLEOTIDE SEQUENCE [LARGE SCALE GENOMIC DNA]</scope>
    <source>
        <strain evidence="2 3">MSMB2087WGS</strain>
    </source>
</reference>
<name>A0A106QCQ9_9BURK</name>
<keyword evidence="1" id="KW-0472">Membrane</keyword>
<organism evidence="2 3">
    <name type="scientific">Burkholderia ubonensis</name>
    <dbReference type="NCBI Taxonomy" id="101571"/>
    <lineage>
        <taxon>Bacteria</taxon>
        <taxon>Pseudomonadati</taxon>
        <taxon>Pseudomonadota</taxon>
        <taxon>Betaproteobacteria</taxon>
        <taxon>Burkholderiales</taxon>
        <taxon>Burkholderiaceae</taxon>
        <taxon>Burkholderia</taxon>
        <taxon>Burkholderia cepacia complex</taxon>
    </lineage>
</organism>
<dbReference type="RefSeq" id="WP_060192469.1">
    <property type="nucleotide sequence ID" value="NZ_LPHD01000049.1"/>
</dbReference>
<sequence length="123" mass="13980">MLDTLDTLFWWTGALAWLAIITALLWLTVEVLRAVVLAASWVRFTWTAAGLRSTSAYPTVFKLTWLLCRSWVQFLGFRKGSMTFQEVNGVWRGFGDWVVYPQWQSAQPALSDTESQLANSDAD</sequence>
<evidence type="ECO:0000256" key="1">
    <source>
        <dbReference type="SAM" id="Phobius"/>
    </source>
</evidence>
<comment type="caution">
    <text evidence="2">The sequence shown here is derived from an EMBL/GenBank/DDBJ whole genome shotgun (WGS) entry which is preliminary data.</text>
</comment>
<evidence type="ECO:0000313" key="3">
    <source>
        <dbReference type="Proteomes" id="UP000060630"/>
    </source>
</evidence>
<keyword evidence="1" id="KW-1133">Transmembrane helix</keyword>
<feature type="transmembrane region" description="Helical" evidence="1">
    <location>
        <begin position="15"/>
        <end position="42"/>
    </location>
</feature>
<evidence type="ECO:0000313" key="2">
    <source>
        <dbReference type="EMBL" id="KWA84071.1"/>
    </source>
</evidence>